<dbReference type="AlphaFoldDB" id="A0A843WV58"/>
<feature type="region of interest" description="Disordered" evidence="1">
    <location>
        <begin position="159"/>
        <end position="183"/>
    </location>
</feature>
<protein>
    <submittedName>
        <fullName evidence="2">Uncharacterized protein</fullName>
    </submittedName>
</protein>
<organism evidence="2 3">
    <name type="scientific">Colocasia esculenta</name>
    <name type="common">Wild taro</name>
    <name type="synonym">Arum esculentum</name>
    <dbReference type="NCBI Taxonomy" id="4460"/>
    <lineage>
        <taxon>Eukaryota</taxon>
        <taxon>Viridiplantae</taxon>
        <taxon>Streptophyta</taxon>
        <taxon>Embryophyta</taxon>
        <taxon>Tracheophyta</taxon>
        <taxon>Spermatophyta</taxon>
        <taxon>Magnoliopsida</taxon>
        <taxon>Liliopsida</taxon>
        <taxon>Araceae</taxon>
        <taxon>Aroideae</taxon>
        <taxon>Colocasieae</taxon>
        <taxon>Colocasia</taxon>
    </lineage>
</organism>
<name>A0A843WV58_COLES</name>
<keyword evidence="3" id="KW-1185">Reference proteome</keyword>
<evidence type="ECO:0000313" key="2">
    <source>
        <dbReference type="EMBL" id="MQM15263.1"/>
    </source>
</evidence>
<sequence>MFSTLSYCYAAAISLDNILFGEVFLVASTVKRLLLLELLVLLHLVPARTLVEAVAEKWLWSHLGGCCCHNNKLHLFIPSLVVLFHFLQLDMNAQERLVAAMELLRQDIELYAQAQREAHLQIKEEMLNLTASAFMAGNPEMVKRALAFEAANETVDKIRGRSGEGSSDRKRKYESGNAPKIQQAAKKVGKAPVGSKEVLFLVASTVKRLLLLELLVLLHLVPARTLVGVVAEKWLWSHLGGCCCYNNKLQLFIPSLVVLHHFLQLGNTDGGDVTSLIFGSFLDRGCCGCVAVVRPVWCKRVVRVGVVQMWTFRVAVVFGGKGVDANLRILQPSVVLRRLFGNASLVGYPRFFVSQARVFVVLGVLSRYLCCTVEVCVVFLDTFTPEFELYIRLRERRQWGSGFPEFVPVSLVARS</sequence>
<reference evidence="2" key="1">
    <citation type="submission" date="2017-07" db="EMBL/GenBank/DDBJ databases">
        <title>Taro Niue Genome Assembly and Annotation.</title>
        <authorList>
            <person name="Atibalentja N."/>
            <person name="Keating K."/>
            <person name="Fields C.J."/>
        </authorList>
    </citation>
    <scope>NUCLEOTIDE SEQUENCE</scope>
    <source>
        <strain evidence="2">Niue_2</strain>
        <tissue evidence="2">Leaf</tissue>
    </source>
</reference>
<feature type="compositionally biased region" description="Basic and acidic residues" evidence="1">
    <location>
        <begin position="159"/>
        <end position="174"/>
    </location>
</feature>
<comment type="caution">
    <text evidence="2">The sequence shown here is derived from an EMBL/GenBank/DDBJ whole genome shotgun (WGS) entry which is preliminary data.</text>
</comment>
<evidence type="ECO:0000256" key="1">
    <source>
        <dbReference type="SAM" id="MobiDB-lite"/>
    </source>
</evidence>
<dbReference type="EMBL" id="NMUH01006440">
    <property type="protein sequence ID" value="MQM15263.1"/>
    <property type="molecule type" value="Genomic_DNA"/>
</dbReference>
<evidence type="ECO:0000313" key="3">
    <source>
        <dbReference type="Proteomes" id="UP000652761"/>
    </source>
</evidence>
<accession>A0A843WV58</accession>
<gene>
    <name evidence="2" type="ORF">Taro_048205</name>
</gene>
<dbReference type="Proteomes" id="UP000652761">
    <property type="component" value="Unassembled WGS sequence"/>
</dbReference>
<proteinExistence type="predicted"/>